<sequence>MDRIEKRSTLSTKKIEAALPKFCLGRNIMFSSSKVCNPILREQERRSMVDLQIVSRGIRDKKILSAMLSIPRECFVPDFHLSQAYEDKPLPIGRNQTISQPFMVAWMSLLLEVQKGDRIFEIGTGSGYQSAVLIFLEATLFSVEFFDSLSKTATQNLELWNPGCTQTNRFMIGNATEILKPELQFDKMISCAALPDLPDTKSSYFQSLIPGGIFIFPMGKRDQSLIFAKRNLKDWSFESKGGVRFVPLL</sequence>
<evidence type="ECO:0000313" key="13">
    <source>
        <dbReference type="Proteomes" id="UP000191008"/>
    </source>
</evidence>
<comment type="caution">
    <text evidence="12">The sequence shown here is derived from an EMBL/GenBank/DDBJ whole genome shotgun (WGS) entry which is preliminary data.</text>
</comment>
<comment type="similarity">
    <text evidence="2">Belongs to the methyltransferase superfamily. L-isoaspartyl/D-aspartyl protein methyltransferase family.</text>
</comment>
<evidence type="ECO:0000256" key="11">
    <source>
        <dbReference type="ARBA" id="ARBA00031350"/>
    </source>
</evidence>
<dbReference type="Proteomes" id="UP000191008">
    <property type="component" value="Unassembled WGS sequence"/>
</dbReference>
<dbReference type="GO" id="GO:0004719">
    <property type="term" value="F:protein-L-isoaspartate (D-aspartate) O-methyltransferase activity"/>
    <property type="evidence" value="ECO:0007669"/>
    <property type="project" value="UniProtKB-EC"/>
</dbReference>
<evidence type="ECO:0000256" key="10">
    <source>
        <dbReference type="ARBA" id="ARBA00031323"/>
    </source>
</evidence>
<evidence type="ECO:0000256" key="5">
    <source>
        <dbReference type="ARBA" id="ARBA00022490"/>
    </source>
</evidence>
<dbReference type="InterPro" id="IPR000682">
    <property type="entry name" value="PCMT"/>
</dbReference>
<accession>A0A1T1DRW8</accession>
<dbReference type="SUPFAM" id="SSF53335">
    <property type="entry name" value="S-adenosyl-L-methionine-dependent methyltransferases"/>
    <property type="match status" value="1"/>
</dbReference>
<evidence type="ECO:0000256" key="2">
    <source>
        <dbReference type="ARBA" id="ARBA00005369"/>
    </source>
</evidence>
<organism evidence="12 13">
    <name type="scientific">Leptospira kirschneri serovar Pomona</name>
    <dbReference type="NCBI Taxonomy" id="561005"/>
    <lineage>
        <taxon>Bacteria</taxon>
        <taxon>Pseudomonadati</taxon>
        <taxon>Spirochaetota</taxon>
        <taxon>Spirochaetia</taxon>
        <taxon>Leptospirales</taxon>
        <taxon>Leptospiraceae</taxon>
        <taxon>Leptospira</taxon>
    </lineage>
</organism>
<dbReference type="EC" id="2.1.1.77" evidence="3"/>
<name>A0A1T1DRW8_9LEPT</name>
<dbReference type="PANTHER" id="PTHR11579">
    <property type="entry name" value="PROTEIN-L-ISOASPARTATE O-METHYLTRANSFERASE"/>
    <property type="match status" value="1"/>
</dbReference>
<dbReference type="InterPro" id="IPR029063">
    <property type="entry name" value="SAM-dependent_MTases_sf"/>
</dbReference>
<dbReference type="CDD" id="cd02440">
    <property type="entry name" value="AdoMet_MTases"/>
    <property type="match status" value="1"/>
</dbReference>
<comment type="subcellular location">
    <subcellularLocation>
        <location evidence="1">Cytoplasm</location>
    </subcellularLocation>
</comment>
<evidence type="ECO:0000256" key="4">
    <source>
        <dbReference type="ARBA" id="ARBA00013346"/>
    </source>
</evidence>
<gene>
    <name evidence="12" type="ORF">B1J93_07495</name>
</gene>
<keyword evidence="8" id="KW-0949">S-adenosyl-L-methionine</keyword>
<dbReference type="Pfam" id="PF01135">
    <property type="entry name" value="PCMT"/>
    <property type="match status" value="1"/>
</dbReference>
<evidence type="ECO:0000256" key="6">
    <source>
        <dbReference type="ARBA" id="ARBA00022603"/>
    </source>
</evidence>
<dbReference type="AlphaFoldDB" id="A0A1T1DRW8"/>
<evidence type="ECO:0000256" key="9">
    <source>
        <dbReference type="ARBA" id="ARBA00030757"/>
    </source>
</evidence>
<keyword evidence="6 12" id="KW-0489">Methyltransferase</keyword>
<dbReference type="GO" id="GO:0005737">
    <property type="term" value="C:cytoplasm"/>
    <property type="evidence" value="ECO:0007669"/>
    <property type="project" value="UniProtKB-SubCell"/>
</dbReference>
<evidence type="ECO:0000256" key="3">
    <source>
        <dbReference type="ARBA" id="ARBA00011890"/>
    </source>
</evidence>
<evidence type="ECO:0000313" key="12">
    <source>
        <dbReference type="EMBL" id="OOV43602.1"/>
    </source>
</evidence>
<protein>
    <recommendedName>
        <fullName evidence="4">Protein-L-isoaspartate O-methyltransferase</fullName>
        <ecNumber evidence="3">2.1.1.77</ecNumber>
    </recommendedName>
    <alternativeName>
        <fullName evidence="11">L-isoaspartyl protein carboxyl methyltransferase</fullName>
    </alternativeName>
    <alternativeName>
        <fullName evidence="9">Protein L-isoaspartyl methyltransferase</fullName>
    </alternativeName>
    <alternativeName>
        <fullName evidence="10">Protein-beta-aspartate methyltransferase</fullName>
    </alternativeName>
</protein>
<evidence type="ECO:0000256" key="8">
    <source>
        <dbReference type="ARBA" id="ARBA00022691"/>
    </source>
</evidence>
<dbReference type="GO" id="GO:0032259">
    <property type="term" value="P:methylation"/>
    <property type="evidence" value="ECO:0007669"/>
    <property type="project" value="UniProtKB-KW"/>
</dbReference>
<keyword evidence="7 12" id="KW-0808">Transferase</keyword>
<dbReference type="EMBL" id="MVIT01000058">
    <property type="protein sequence ID" value="OOV43602.1"/>
    <property type="molecule type" value="Genomic_DNA"/>
</dbReference>
<evidence type="ECO:0000256" key="7">
    <source>
        <dbReference type="ARBA" id="ARBA00022679"/>
    </source>
</evidence>
<dbReference type="PANTHER" id="PTHR11579:SF0">
    <property type="entry name" value="PROTEIN-L-ISOASPARTATE(D-ASPARTATE) O-METHYLTRANSFERASE"/>
    <property type="match status" value="1"/>
</dbReference>
<reference evidence="12 13" key="1">
    <citation type="submission" date="2017-02" db="EMBL/GenBank/DDBJ databases">
        <title>Comparative genomic analysis of Brazilian Leptospira kirschneri strains of different serogroups.</title>
        <authorList>
            <person name="Moreno L.Z."/>
            <person name="Miraglia F."/>
            <person name="Kremer F.S."/>
            <person name="Eslabao M.R."/>
            <person name="Lilenbaum W."/>
            <person name="Dellagostin O.A."/>
            <person name="Moreno A.M."/>
        </authorList>
    </citation>
    <scope>NUCLEOTIDE SEQUENCE [LARGE SCALE GENOMIC DNA]</scope>
    <source>
        <strain evidence="12 13">M110/06</strain>
    </source>
</reference>
<dbReference type="Gene3D" id="3.40.50.150">
    <property type="entry name" value="Vaccinia Virus protein VP39"/>
    <property type="match status" value="1"/>
</dbReference>
<evidence type="ECO:0000256" key="1">
    <source>
        <dbReference type="ARBA" id="ARBA00004496"/>
    </source>
</evidence>
<keyword evidence="5" id="KW-0963">Cytoplasm</keyword>
<proteinExistence type="inferred from homology"/>